<proteinExistence type="inferred from homology"/>
<keyword evidence="6" id="KW-0808">Transferase</keyword>
<evidence type="ECO:0000256" key="7">
    <source>
        <dbReference type="ARBA" id="ARBA00022695"/>
    </source>
</evidence>
<evidence type="ECO:0000256" key="16">
    <source>
        <dbReference type="ARBA" id="ARBA00048493"/>
    </source>
</evidence>
<dbReference type="InterPro" id="IPR038009">
    <property type="entry name" value="GlmU_C_LbH"/>
</dbReference>
<keyword evidence="12" id="KW-0573">Peptidoglycan synthesis</keyword>
<comment type="catalytic activity">
    <reaction evidence="15">
        <text>alpha-D-glucosamine 1-phosphate + acetyl-CoA = N-acetyl-alpha-D-glucosamine 1-phosphate + CoA + H(+)</text>
        <dbReference type="Rhea" id="RHEA:13725"/>
        <dbReference type="ChEBI" id="CHEBI:15378"/>
        <dbReference type="ChEBI" id="CHEBI:57287"/>
        <dbReference type="ChEBI" id="CHEBI:57288"/>
        <dbReference type="ChEBI" id="CHEBI:57776"/>
        <dbReference type="ChEBI" id="CHEBI:58516"/>
        <dbReference type="EC" id="2.3.1.157"/>
    </reaction>
</comment>
<keyword evidence="9" id="KW-0677">Repeat</keyword>
<evidence type="ECO:0000256" key="9">
    <source>
        <dbReference type="ARBA" id="ARBA00022737"/>
    </source>
</evidence>
<dbReference type="PANTHER" id="PTHR43584:SF3">
    <property type="entry name" value="BIFUNCTIONAL PROTEIN GLMU"/>
    <property type="match status" value="1"/>
</dbReference>
<evidence type="ECO:0000256" key="3">
    <source>
        <dbReference type="ARBA" id="ARBA00007707"/>
    </source>
</evidence>
<evidence type="ECO:0000256" key="11">
    <source>
        <dbReference type="ARBA" id="ARBA00022960"/>
    </source>
</evidence>
<dbReference type="Pfam" id="PF00132">
    <property type="entry name" value="Hexapep"/>
    <property type="match status" value="3"/>
</dbReference>
<dbReference type="EMBL" id="VUNB01000005">
    <property type="protein sequence ID" value="MST69415.1"/>
    <property type="molecule type" value="Genomic_DNA"/>
</dbReference>
<dbReference type="InterPro" id="IPR050065">
    <property type="entry name" value="GlmU-like"/>
</dbReference>
<organism evidence="18">
    <name type="scientific">Baileyella intestinalis</name>
    <dbReference type="NCBI Taxonomy" id="2606709"/>
    <lineage>
        <taxon>Bacteria</taxon>
        <taxon>Bacillati</taxon>
        <taxon>Bacillota</taxon>
        <taxon>Clostridia</taxon>
        <taxon>Peptostreptococcales</taxon>
        <taxon>Anaerovoracaceae</taxon>
        <taxon>Baileyella</taxon>
    </lineage>
</organism>
<name>A0A6A8M7T9_9FIRM</name>
<dbReference type="GO" id="GO:0003977">
    <property type="term" value="F:UDP-N-acetylglucosamine diphosphorylase activity"/>
    <property type="evidence" value="ECO:0007669"/>
    <property type="project" value="UniProtKB-EC"/>
</dbReference>
<comment type="cofactor">
    <cofactor evidence="1">
        <name>Mg(2+)</name>
        <dbReference type="ChEBI" id="CHEBI:18420"/>
    </cofactor>
</comment>
<sequence length="235" mass="25465">MNIEEYREREKARLEANRKRLEDDGVEFVDIYSAYIDESVVIEAGALIGPNVTLQGDTVIRSGAHIGQSSVIRNSEIGCRTDVEASYIYDSKVGEDTHVGPFAYIRPGSTIGDGCKVGDFVEVKNSSMGNGSKSSHLTYIGDADVGKNVNLGCGVVFVNYDGAKKYRSTVGDDSFVGCNSNLIAPVHLGEGVYVAAGTTITEDVPDDSLCIGRSRQTNKEGWVKKRKILKKDQDN</sequence>
<dbReference type="PANTHER" id="PTHR43584">
    <property type="entry name" value="NUCLEOTIDYL TRANSFERASE"/>
    <property type="match status" value="1"/>
</dbReference>
<comment type="catalytic activity">
    <reaction evidence="16">
        <text>N-acetyl-alpha-D-glucosamine 1-phosphate + UTP + H(+) = UDP-N-acetyl-alpha-D-glucosamine + diphosphate</text>
        <dbReference type="Rhea" id="RHEA:13509"/>
        <dbReference type="ChEBI" id="CHEBI:15378"/>
        <dbReference type="ChEBI" id="CHEBI:33019"/>
        <dbReference type="ChEBI" id="CHEBI:46398"/>
        <dbReference type="ChEBI" id="CHEBI:57705"/>
        <dbReference type="ChEBI" id="CHEBI:57776"/>
        <dbReference type="EC" id="2.7.7.23"/>
    </reaction>
</comment>
<protein>
    <submittedName>
        <fullName evidence="18">UDP-N-acetylglucosamine diphosphorylase</fullName>
    </submittedName>
</protein>
<dbReference type="GO" id="GO:0008360">
    <property type="term" value="P:regulation of cell shape"/>
    <property type="evidence" value="ECO:0007669"/>
    <property type="project" value="UniProtKB-KW"/>
</dbReference>
<dbReference type="GO" id="GO:0009252">
    <property type="term" value="P:peptidoglycan biosynthetic process"/>
    <property type="evidence" value="ECO:0007669"/>
    <property type="project" value="UniProtKB-KW"/>
</dbReference>
<keyword evidence="10" id="KW-0460">Magnesium</keyword>
<evidence type="ECO:0000256" key="17">
    <source>
        <dbReference type="ARBA" id="ARBA00049628"/>
    </source>
</evidence>
<dbReference type="SUPFAM" id="SSF51161">
    <property type="entry name" value="Trimeric LpxA-like enzymes"/>
    <property type="match status" value="1"/>
</dbReference>
<accession>A0A6A8M7T9</accession>
<dbReference type="GO" id="GO:0046872">
    <property type="term" value="F:metal ion binding"/>
    <property type="evidence" value="ECO:0007669"/>
    <property type="project" value="UniProtKB-KW"/>
</dbReference>
<comment type="function">
    <text evidence="17">Catalyzes the last two sequential reactions in the de novo biosynthetic pathway for UDP-N-acetylglucosamine (UDP-GlcNAc). The C-terminal domain catalyzes the transfer of acetyl group from acetyl coenzyme A to glucosamine-1-phosphate (GlcN-1-P) to produce N-acetylglucosamine-1-phosphate (GlcNAc-1-P), which is converted into UDP-GlcNAc by the transfer of uridine 5-monophosphate (from uridine 5-triphosphate), a reaction catalyzed by the N-terminal domain.</text>
</comment>
<dbReference type="AlphaFoldDB" id="A0A6A8M7T9"/>
<dbReference type="GO" id="GO:0019134">
    <property type="term" value="F:glucosamine-1-phosphate N-acetyltransferase activity"/>
    <property type="evidence" value="ECO:0007669"/>
    <property type="project" value="UniProtKB-EC"/>
</dbReference>
<keyword evidence="8" id="KW-0479">Metal-binding</keyword>
<evidence type="ECO:0000256" key="4">
    <source>
        <dbReference type="ARBA" id="ARBA00007947"/>
    </source>
</evidence>
<keyword evidence="11" id="KW-0133">Cell shape</keyword>
<keyword evidence="13" id="KW-0012">Acyltransferase</keyword>
<evidence type="ECO:0000256" key="2">
    <source>
        <dbReference type="ARBA" id="ARBA00004496"/>
    </source>
</evidence>
<dbReference type="CDD" id="cd03353">
    <property type="entry name" value="LbH_GlmU_C"/>
    <property type="match status" value="1"/>
</dbReference>
<evidence type="ECO:0000256" key="13">
    <source>
        <dbReference type="ARBA" id="ARBA00023315"/>
    </source>
</evidence>
<dbReference type="InterPro" id="IPR011004">
    <property type="entry name" value="Trimer_LpxA-like_sf"/>
</dbReference>
<dbReference type="InterPro" id="IPR018357">
    <property type="entry name" value="Hexapep_transf_CS"/>
</dbReference>
<evidence type="ECO:0000313" key="18">
    <source>
        <dbReference type="EMBL" id="MST69415.1"/>
    </source>
</evidence>
<dbReference type="Gene3D" id="2.160.10.10">
    <property type="entry name" value="Hexapeptide repeat proteins"/>
    <property type="match status" value="1"/>
</dbReference>
<dbReference type="GO" id="GO:0006048">
    <property type="term" value="P:UDP-N-acetylglucosamine biosynthetic process"/>
    <property type="evidence" value="ECO:0007669"/>
    <property type="project" value="InterPro"/>
</dbReference>
<dbReference type="RefSeq" id="WP_154572877.1">
    <property type="nucleotide sequence ID" value="NZ_JAQXPA010000015.1"/>
</dbReference>
<evidence type="ECO:0000256" key="10">
    <source>
        <dbReference type="ARBA" id="ARBA00022842"/>
    </source>
</evidence>
<keyword evidence="5" id="KW-0963">Cytoplasm</keyword>
<reference evidence="18" key="1">
    <citation type="submission" date="2019-09" db="EMBL/GenBank/DDBJ databases">
        <title>In-depth cultivation of the pig gut microbiome towards novel bacterial diversity and tailored functional studies.</title>
        <authorList>
            <person name="Wylensek D."/>
            <person name="Hitch T.C.A."/>
            <person name="Clavel T."/>
        </authorList>
    </citation>
    <scope>NUCLEOTIDE SEQUENCE</scope>
    <source>
        <strain evidence="18">RF-744-FAT-WT-3</strain>
    </source>
</reference>
<keyword evidence="7" id="KW-0548">Nucleotidyltransferase</keyword>
<dbReference type="InterPro" id="IPR001451">
    <property type="entry name" value="Hexapep"/>
</dbReference>
<dbReference type="PROSITE" id="PS00101">
    <property type="entry name" value="HEXAPEP_TRANSFERASES"/>
    <property type="match status" value="1"/>
</dbReference>
<comment type="subcellular location">
    <subcellularLocation>
        <location evidence="2">Cytoplasm</location>
    </subcellularLocation>
</comment>
<comment type="caution">
    <text evidence="18">The sequence shown here is derived from an EMBL/GenBank/DDBJ whole genome shotgun (WGS) entry which is preliminary data.</text>
</comment>
<comment type="similarity">
    <text evidence="4">In the N-terminal section; belongs to the N-acetylglucosamine-1-phosphate uridyltransferase family.</text>
</comment>
<comment type="similarity">
    <text evidence="3">In the C-terminal section; belongs to the transferase hexapeptide repeat family.</text>
</comment>
<evidence type="ECO:0000256" key="14">
    <source>
        <dbReference type="ARBA" id="ARBA00023316"/>
    </source>
</evidence>
<keyword evidence="14" id="KW-0961">Cell wall biogenesis/degradation</keyword>
<evidence type="ECO:0000256" key="8">
    <source>
        <dbReference type="ARBA" id="ARBA00022723"/>
    </source>
</evidence>
<evidence type="ECO:0000256" key="5">
    <source>
        <dbReference type="ARBA" id="ARBA00022490"/>
    </source>
</evidence>
<evidence type="ECO:0000256" key="1">
    <source>
        <dbReference type="ARBA" id="ARBA00001946"/>
    </source>
</evidence>
<evidence type="ECO:0000256" key="12">
    <source>
        <dbReference type="ARBA" id="ARBA00022984"/>
    </source>
</evidence>
<dbReference type="GO" id="GO:0071555">
    <property type="term" value="P:cell wall organization"/>
    <property type="evidence" value="ECO:0007669"/>
    <property type="project" value="UniProtKB-KW"/>
</dbReference>
<dbReference type="GO" id="GO:0005737">
    <property type="term" value="C:cytoplasm"/>
    <property type="evidence" value="ECO:0007669"/>
    <property type="project" value="UniProtKB-SubCell"/>
</dbReference>
<evidence type="ECO:0000256" key="6">
    <source>
        <dbReference type="ARBA" id="ARBA00022679"/>
    </source>
</evidence>
<gene>
    <name evidence="18" type="ORF">FYJ66_07435</name>
</gene>
<evidence type="ECO:0000256" key="15">
    <source>
        <dbReference type="ARBA" id="ARBA00048247"/>
    </source>
</evidence>